<dbReference type="EMBL" id="CP002069">
    <property type="protein sequence ID" value="ADI74057.1"/>
    <property type="molecule type" value="Genomic_DNA"/>
</dbReference>
<dbReference type="PANTHER" id="PTHR46268">
    <property type="entry name" value="STRESS RESPONSE PROTEIN NHAX"/>
    <property type="match status" value="1"/>
</dbReference>
<dbReference type="InterPro" id="IPR006016">
    <property type="entry name" value="UspA"/>
</dbReference>
<dbReference type="Proteomes" id="UP000000391">
    <property type="component" value="Chromosome"/>
</dbReference>
<dbReference type="PANTHER" id="PTHR46268:SF6">
    <property type="entry name" value="UNIVERSAL STRESS PROTEIN UP12"/>
    <property type="match status" value="1"/>
</dbReference>
<proteinExistence type="inferred from homology"/>
<organism evidence="3 4">
    <name type="scientific">Methanohalobium evestigatum (strain ATCC BAA-1072 / DSM 3721 / NBRC 107634 / OCM 161 / Z-7303)</name>
    <dbReference type="NCBI Taxonomy" id="644295"/>
    <lineage>
        <taxon>Archaea</taxon>
        <taxon>Methanobacteriati</taxon>
        <taxon>Methanobacteriota</taxon>
        <taxon>Stenosarchaea group</taxon>
        <taxon>Methanomicrobia</taxon>
        <taxon>Methanosarcinales</taxon>
        <taxon>Methanosarcinaceae</taxon>
        <taxon>Methanohalobium</taxon>
    </lineage>
</organism>
<dbReference type="AlphaFoldDB" id="D7E9A9"/>
<dbReference type="PIRSF" id="PIRSF006276">
    <property type="entry name" value="UspA"/>
    <property type="match status" value="1"/>
</dbReference>
<dbReference type="SUPFAM" id="SSF52402">
    <property type="entry name" value="Adenine nucleotide alpha hydrolases-like"/>
    <property type="match status" value="1"/>
</dbReference>
<keyword evidence="4" id="KW-1185">Reference proteome</keyword>
<gene>
    <name evidence="3" type="ordered locus">Metev_1179</name>
</gene>
<evidence type="ECO:0000256" key="1">
    <source>
        <dbReference type="ARBA" id="ARBA00008791"/>
    </source>
</evidence>
<protein>
    <submittedName>
        <fullName evidence="3">UspA domain protein</fullName>
    </submittedName>
</protein>
<dbReference type="HOGENOM" id="CLU_049301_11_1_2"/>
<comment type="similarity">
    <text evidence="1">Belongs to the universal stress protein A family.</text>
</comment>
<dbReference type="GeneID" id="9346812"/>
<dbReference type="RefSeq" id="WP_013194624.1">
    <property type="nucleotide sequence ID" value="NC_014253.1"/>
</dbReference>
<dbReference type="CDD" id="cd00293">
    <property type="entry name" value="USP-like"/>
    <property type="match status" value="1"/>
</dbReference>
<reference evidence="3 4" key="1">
    <citation type="submission" date="2010-06" db="EMBL/GenBank/DDBJ databases">
        <title>Complete sequence chromosome of Methanohalobium evestigatum Z-7303.</title>
        <authorList>
            <consortium name="US DOE Joint Genome Institute"/>
            <person name="Lucas S."/>
            <person name="Copeland A."/>
            <person name="Lapidus A."/>
            <person name="Cheng J.-F."/>
            <person name="Bruce D."/>
            <person name="Goodwin L."/>
            <person name="Pitluck S."/>
            <person name="Saunders E."/>
            <person name="Detter J.C."/>
            <person name="Han C."/>
            <person name="Tapia R."/>
            <person name="Land M."/>
            <person name="Hauser L."/>
            <person name="Kyrpides N."/>
            <person name="Mikhailova N."/>
            <person name="Sieprawska-Lupa M."/>
            <person name="Whitman W.B."/>
            <person name="Anderson I."/>
            <person name="Woyke T."/>
        </authorList>
    </citation>
    <scope>NUCLEOTIDE SEQUENCE [LARGE SCALE GENOMIC DNA]</scope>
    <source>
        <strain evidence="4">ATCC BAA-1072 / DSM 3721 / NBRC 107634 / OCM 161 / Z-7303</strain>
    </source>
</reference>
<accession>D7E9A9</accession>
<evidence type="ECO:0000313" key="3">
    <source>
        <dbReference type="EMBL" id="ADI74057.1"/>
    </source>
</evidence>
<sequence>MTGEYNKILIATDGSENSKNAVQSGINLAKNTGAKVYTVYIIEPVSAAMSRKGPDWAKSAMEMMRKEGEKATEYVEKIGQEADIDVESIILEGDPAEEVIKFADKNDINLIVMGTRGLSGIKRFMVGSVADKVVRHSEKEVLVVPS</sequence>
<dbReference type="KEGG" id="mev:Metev_1179"/>
<dbReference type="Gene3D" id="3.40.50.620">
    <property type="entry name" value="HUPs"/>
    <property type="match status" value="1"/>
</dbReference>
<dbReference type="PRINTS" id="PR01438">
    <property type="entry name" value="UNVRSLSTRESS"/>
</dbReference>
<name>D7E9A9_METEZ</name>
<evidence type="ECO:0000259" key="2">
    <source>
        <dbReference type="Pfam" id="PF00582"/>
    </source>
</evidence>
<dbReference type="OrthoDB" id="105697at2157"/>
<feature type="domain" description="UspA" evidence="2">
    <location>
        <begin position="5"/>
        <end position="145"/>
    </location>
</feature>
<dbReference type="InterPro" id="IPR014729">
    <property type="entry name" value="Rossmann-like_a/b/a_fold"/>
</dbReference>
<dbReference type="InterPro" id="IPR006015">
    <property type="entry name" value="Universal_stress_UspA"/>
</dbReference>
<dbReference type="Pfam" id="PF00582">
    <property type="entry name" value="Usp"/>
    <property type="match status" value="1"/>
</dbReference>
<evidence type="ECO:0000313" key="4">
    <source>
        <dbReference type="Proteomes" id="UP000000391"/>
    </source>
</evidence>